<organism evidence="1">
    <name type="scientific">Percolomonas cosmopolitus</name>
    <dbReference type="NCBI Taxonomy" id="63605"/>
    <lineage>
        <taxon>Eukaryota</taxon>
        <taxon>Discoba</taxon>
        <taxon>Heterolobosea</taxon>
        <taxon>Tetramitia</taxon>
        <taxon>Eutetramitia</taxon>
        <taxon>Percolomonadidae</taxon>
        <taxon>Percolomonas</taxon>
    </lineage>
</organism>
<dbReference type="InterPro" id="IPR012332">
    <property type="entry name" value="Autotransporter_pectin_lyase_C"/>
</dbReference>
<name>A0A7S1KP50_9EUKA</name>
<gene>
    <name evidence="1" type="ORF">PCOS0759_LOCUS3841</name>
</gene>
<protein>
    <submittedName>
        <fullName evidence="1">Uncharacterized protein</fullName>
    </submittedName>
</protein>
<dbReference type="AlphaFoldDB" id="A0A7S1KP50"/>
<sequence>MFSRIPFNPLSVCKIFRSDMFKFNPFQRITQHAVSSLAPSITQSSPMSHPQFSHKKHLVFLAAIFLLLSSFPRTIFCADYYWKPSHSGKWSDLSNWVLGKLESDEKPKVLPETGDSIYITQSGSYEVIFDLTPKQSLVYERIIIGASTDEIAKMNPLKLRRTPSQMLTVHTPISVNSKIHINNNGVFRMDSEKVAISGGATLECEKGGKVEHFLGDITTIGDITIAGVYELHSGIIAGSGDHALVVTPEGHFKTLGPDKSSVKRPVQVSGLFEHAASSHVEFFKEIVIDDNAQWLNAASGHIRAADISLKGKLTVNAEMFLEAHLNVIGGKVIINKPFHVLDTLNMKENSHMSVRRTSLLCHKSCNIQGGNVEGHSQTQDNRIELRDECQFTIDDPGAILGNVVIHVNSGTQLVNWSGKNDFNGSIHVHGSVKWISGNFKLSGAIIVYQDGHLYTQPSDDESKEPSKKLSIQGEVQVHGKYTHTHTSDVVFNSAFTIEKEAQMLWAGSGEIQGEGTLQNSGVINVGSSSRLSIADVYNEGDLHVHSAKFTIGSEHFTQETQGAILSLNGARLVVDSHMKLYGGELRVSGQEQSFVVVAPKGHIEQNVKLHGQVSLSIHGEYTAKADVGISRNIDVFSGAQFTVKEGDVIGEGQLLIHKDGLMQIEQSAECTLQKVVIIAGKLHIEGNVMANSDITVLESTGLVHLTHSASIKGKGHLTNHGELRMETSAQSKVELTINNSGKTVMHANTHLTKPFQQIDSSAQTILDHATLRSDQEFVLGDGMFFGIGTVKTPRFSCAGNYGAYVGDEIGTLYVSGDFLSPGTATAHFKVRSAKEHSILEVDKELHVDGSVLKIELTEGFNPDSSSLELIRASKVKGEFARVELATDHETEVNYLRDEGKIVLKLKRGSSGGTSVGGQLHWLALILFVSVIALVV</sequence>
<dbReference type="SUPFAM" id="SSF51126">
    <property type="entry name" value="Pectin lyase-like"/>
    <property type="match status" value="1"/>
</dbReference>
<dbReference type="Gene3D" id="2.160.20.20">
    <property type="match status" value="1"/>
</dbReference>
<proteinExistence type="predicted"/>
<dbReference type="EMBL" id="HBGD01004606">
    <property type="protein sequence ID" value="CAD9080601.1"/>
    <property type="molecule type" value="Transcribed_RNA"/>
</dbReference>
<reference evidence="1" key="1">
    <citation type="submission" date="2021-01" db="EMBL/GenBank/DDBJ databases">
        <authorList>
            <person name="Corre E."/>
            <person name="Pelletier E."/>
            <person name="Niang G."/>
            <person name="Scheremetjew M."/>
            <person name="Finn R."/>
            <person name="Kale V."/>
            <person name="Holt S."/>
            <person name="Cochrane G."/>
            <person name="Meng A."/>
            <person name="Brown T."/>
            <person name="Cohen L."/>
        </authorList>
    </citation>
    <scope>NUCLEOTIDE SEQUENCE</scope>
    <source>
        <strain evidence="1">WS</strain>
    </source>
</reference>
<dbReference type="InterPro" id="IPR011050">
    <property type="entry name" value="Pectin_lyase_fold/virulence"/>
</dbReference>
<accession>A0A7S1KP50</accession>
<evidence type="ECO:0000313" key="1">
    <source>
        <dbReference type="EMBL" id="CAD9080601.1"/>
    </source>
</evidence>